<dbReference type="AlphaFoldDB" id="C0EIB4"/>
<dbReference type="Proteomes" id="UP000003340">
    <property type="component" value="Unassembled WGS sequence"/>
</dbReference>
<reference evidence="1 2" key="1">
    <citation type="submission" date="2009-01" db="EMBL/GenBank/DDBJ databases">
        <authorList>
            <person name="Fulton L."/>
            <person name="Clifton S."/>
            <person name="Fulton B."/>
            <person name="Xu J."/>
            <person name="Minx P."/>
            <person name="Pepin K.H."/>
            <person name="Johnson M."/>
            <person name="Bhonagiri V."/>
            <person name="Nash W.E."/>
            <person name="Mardis E.R."/>
            <person name="Wilson R.K."/>
        </authorList>
    </citation>
    <scope>NUCLEOTIDE SEQUENCE [LARGE SCALE GENOMIC DNA]</scope>
    <source>
        <strain evidence="1 2">DSM 5476</strain>
    </source>
</reference>
<dbReference type="STRING" id="537013.CLOSTMETH_03609"/>
<sequence>MLVPFVYSYLLYKKESRFSTGSLRLSRCSVLFCITSPFCGQVW</sequence>
<protein>
    <submittedName>
        <fullName evidence="1">Uncharacterized protein</fullName>
    </submittedName>
</protein>
<keyword evidence="2" id="KW-1185">Reference proteome</keyword>
<name>C0EIB4_9FIRM</name>
<organism evidence="1 2">
    <name type="scientific">[Clostridium] methylpentosum DSM 5476</name>
    <dbReference type="NCBI Taxonomy" id="537013"/>
    <lineage>
        <taxon>Bacteria</taxon>
        <taxon>Bacillati</taxon>
        <taxon>Bacillota</taxon>
        <taxon>Clostridia</taxon>
        <taxon>Eubacteriales</taxon>
        <taxon>Oscillospiraceae</taxon>
        <taxon>Oscillospiraceae incertae sedis</taxon>
    </lineage>
</organism>
<gene>
    <name evidence="1" type="ORF">CLOSTMETH_03609</name>
</gene>
<reference evidence="1 2" key="2">
    <citation type="submission" date="2009-02" db="EMBL/GenBank/DDBJ databases">
        <title>Draft genome sequence of Clostridium methylpentosum (DSM 5476).</title>
        <authorList>
            <person name="Sudarsanam P."/>
            <person name="Ley R."/>
            <person name="Guruge J."/>
            <person name="Turnbaugh P.J."/>
            <person name="Mahowald M."/>
            <person name="Liep D."/>
            <person name="Gordon J."/>
        </authorList>
    </citation>
    <scope>NUCLEOTIDE SEQUENCE [LARGE SCALE GENOMIC DNA]</scope>
    <source>
        <strain evidence="1 2">DSM 5476</strain>
    </source>
</reference>
<dbReference type="HOGENOM" id="CLU_3231845_0_0_9"/>
<dbReference type="EMBL" id="ACEC01000126">
    <property type="protein sequence ID" value="EEG28710.1"/>
    <property type="molecule type" value="Genomic_DNA"/>
</dbReference>
<accession>C0EIB4</accession>
<evidence type="ECO:0000313" key="2">
    <source>
        <dbReference type="Proteomes" id="UP000003340"/>
    </source>
</evidence>
<evidence type="ECO:0000313" key="1">
    <source>
        <dbReference type="EMBL" id="EEG28710.1"/>
    </source>
</evidence>
<comment type="caution">
    <text evidence="1">The sequence shown here is derived from an EMBL/GenBank/DDBJ whole genome shotgun (WGS) entry which is preliminary data.</text>
</comment>
<proteinExistence type="predicted"/>